<dbReference type="AlphaFoldDB" id="A0A8D2KIB2"/>
<evidence type="ECO:0000256" key="2">
    <source>
        <dbReference type="ARBA" id="ARBA00006937"/>
    </source>
</evidence>
<organism evidence="6 7">
    <name type="scientific">Urocitellus parryii</name>
    <name type="common">Arctic ground squirrel</name>
    <name type="synonym">Spermophilus parryii</name>
    <dbReference type="NCBI Taxonomy" id="9999"/>
    <lineage>
        <taxon>Eukaryota</taxon>
        <taxon>Metazoa</taxon>
        <taxon>Chordata</taxon>
        <taxon>Craniata</taxon>
        <taxon>Vertebrata</taxon>
        <taxon>Euteleostomi</taxon>
        <taxon>Mammalia</taxon>
        <taxon>Eutheria</taxon>
        <taxon>Euarchontoglires</taxon>
        <taxon>Glires</taxon>
        <taxon>Rodentia</taxon>
        <taxon>Sciuromorpha</taxon>
        <taxon>Sciuridae</taxon>
        <taxon>Xerinae</taxon>
        <taxon>Marmotini</taxon>
        <taxon>Urocitellus</taxon>
    </lineage>
</organism>
<dbReference type="GeneID" id="113195042"/>
<name>A0A8D2KIB2_UROPR</name>
<dbReference type="RefSeq" id="XP_026262218.1">
    <property type="nucleotide sequence ID" value="XM_026406433.1"/>
</dbReference>
<dbReference type="SUPFAM" id="SSF56024">
    <property type="entry name" value="Phospholipase D/nuclease"/>
    <property type="match status" value="1"/>
</dbReference>
<dbReference type="Ensembl" id="ENSUPAT00010018094.1">
    <property type="protein sequence ID" value="ENSUPAP00010015847.1"/>
    <property type="gene ID" value="ENSUPAG00010012674.1"/>
</dbReference>
<reference evidence="6" key="1">
    <citation type="submission" date="2025-08" db="UniProtKB">
        <authorList>
            <consortium name="Ensembl"/>
        </authorList>
    </citation>
    <scope>IDENTIFICATION</scope>
</reference>
<dbReference type="InterPro" id="IPR012461">
    <property type="entry name" value="SACK1"/>
</dbReference>
<sequence length="491" mass="53246">MAASQLAALEEEELGAGVRSPGFLYSEGQRLALEALLSKGAEAFQACVQQEGLRPFLSGDEVQGLAAAAEDWTVARQEPGGAAERATTTEGDGGSLTYWPGQSEEPAPVLRLGWPEDTSWKGITRAQLYTQPPGEGHPPLKELVRQEIQAAHKLVAVVMDVLTDPDLLSDLVDAALRRWVPVYLLLDGQQLPAFLVLAQQLGVNPWATENLDVRIVRGCTFQSRCRRQVSGNVREKFVLLDGDRVISGSYSFTWSDARLHRGLVTLMTGEIVDAFSREFRTLYAASWPLPPMPAQGPLVSVAGDGQPARSPHRVAHRCPVAPVSRLPPNGPLAHRLAACRILEGDRQESPAPPGPALSDILRSVQRARTGSGPPTRPSRSLWDLSRLSQMSGSSDGDNELKKSRGSKDTPAKALMRQRGTGGGPWGEVDTRPLAWSQPWGGPLPLIPARRHLRYLSPTQRRFGDEAASKLPESRGFPQPDWASRSGLGGRP</sequence>
<dbReference type="Proteomes" id="UP000694417">
    <property type="component" value="Unplaced"/>
</dbReference>
<evidence type="ECO:0000256" key="4">
    <source>
        <dbReference type="SAM" id="MobiDB-lite"/>
    </source>
</evidence>
<feature type="region of interest" description="Disordered" evidence="4">
    <location>
        <begin position="75"/>
        <end position="100"/>
    </location>
</feature>
<keyword evidence="7" id="KW-1185">Reference proteome</keyword>
<dbReference type="InterPro" id="IPR050944">
    <property type="entry name" value="FAM83"/>
</dbReference>
<evidence type="ECO:0000313" key="7">
    <source>
        <dbReference type="Proteomes" id="UP000694417"/>
    </source>
</evidence>
<evidence type="ECO:0000256" key="1">
    <source>
        <dbReference type="ARBA" id="ARBA00004496"/>
    </source>
</evidence>
<feature type="compositionally biased region" description="Basic and acidic residues" evidence="4">
    <location>
        <begin position="398"/>
        <end position="410"/>
    </location>
</feature>
<feature type="region of interest" description="Disordered" evidence="4">
    <location>
        <begin position="463"/>
        <end position="491"/>
    </location>
</feature>
<gene>
    <name evidence="6" type="primary">FAM83E</name>
</gene>
<proteinExistence type="inferred from homology"/>
<dbReference type="GeneTree" id="ENSGT00940000161572"/>
<feature type="domain" description="Scaffolding anchor of CK1" evidence="5">
    <location>
        <begin position="20"/>
        <end position="288"/>
    </location>
</feature>
<evidence type="ECO:0000313" key="6">
    <source>
        <dbReference type="Ensembl" id="ENSUPAP00010015847.1"/>
    </source>
</evidence>
<comment type="subcellular location">
    <subcellularLocation>
        <location evidence="1">Cytoplasm</location>
    </subcellularLocation>
</comment>
<dbReference type="PANTHER" id="PTHR16181:SF29">
    <property type="entry name" value="PROTEIN FAM83A-RELATED"/>
    <property type="match status" value="1"/>
</dbReference>
<reference evidence="6" key="2">
    <citation type="submission" date="2025-09" db="UniProtKB">
        <authorList>
            <consortium name="Ensembl"/>
        </authorList>
    </citation>
    <scope>IDENTIFICATION</scope>
</reference>
<dbReference type="GO" id="GO:0019901">
    <property type="term" value="F:protein kinase binding"/>
    <property type="evidence" value="ECO:0007669"/>
    <property type="project" value="Ensembl"/>
</dbReference>
<feature type="region of interest" description="Disordered" evidence="4">
    <location>
        <begin position="366"/>
        <end position="433"/>
    </location>
</feature>
<evidence type="ECO:0000259" key="5">
    <source>
        <dbReference type="Pfam" id="PF07894"/>
    </source>
</evidence>
<dbReference type="Gene3D" id="3.30.870.10">
    <property type="entry name" value="Endonuclease Chain A"/>
    <property type="match status" value="1"/>
</dbReference>
<dbReference type="FunFam" id="3.30.870.10:FF:000004">
    <property type="entry name" value="protein FAM83H isoform X2"/>
    <property type="match status" value="1"/>
</dbReference>
<feature type="compositionally biased region" description="Polar residues" evidence="4">
    <location>
        <begin position="386"/>
        <end position="395"/>
    </location>
</feature>
<accession>A0A8D2KIB2</accession>
<dbReference type="Pfam" id="PF07894">
    <property type="entry name" value="SACK1"/>
    <property type="match status" value="1"/>
</dbReference>
<dbReference type="GO" id="GO:0007165">
    <property type="term" value="P:signal transduction"/>
    <property type="evidence" value="ECO:0007669"/>
    <property type="project" value="TreeGrafter"/>
</dbReference>
<dbReference type="PANTHER" id="PTHR16181">
    <property type="entry name" value="PROTEIN FAM83A-RELATED"/>
    <property type="match status" value="1"/>
</dbReference>
<evidence type="ECO:0000256" key="3">
    <source>
        <dbReference type="ARBA" id="ARBA00022490"/>
    </source>
</evidence>
<protein>
    <submittedName>
        <fullName evidence="6">Family with sequence similarity 83 member E</fullName>
    </submittedName>
</protein>
<comment type="similarity">
    <text evidence="2">Belongs to the FAM83 family.</text>
</comment>
<dbReference type="GO" id="GO:0005737">
    <property type="term" value="C:cytoplasm"/>
    <property type="evidence" value="ECO:0007669"/>
    <property type="project" value="UniProtKB-SubCell"/>
</dbReference>
<keyword evidence="3" id="KW-0963">Cytoplasm</keyword>